<accession>A0A1F7KFB5</accession>
<dbReference type="Pfam" id="PF00881">
    <property type="entry name" value="Nitroreductase"/>
    <property type="match status" value="1"/>
</dbReference>
<dbReference type="NCBIfam" id="TIGR03605">
    <property type="entry name" value="antibiot_sagB"/>
    <property type="match status" value="1"/>
</dbReference>
<protein>
    <recommendedName>
        <fullName evidence="1">Nitroreductase domain-containing protein</fullName>
    </recommendedName>
</protein>
<proteinExistence type="predicted"/>
<dbReference type="PANTHER" id="PTHR43745">
    <property type="entry name" value="NITROREDUCTASE MJ1384-RELATED"/>
    <property type="match status" value="1"/>
</dbReference>
<comment type="caution">
    <text evidence="2">The sequence shown here is derived from an EMBL/GenBank/DDBJ whole genome shotgun (WGS) entry which is preliminary data.</text>
</comment>
<evidence type="ECO:0000313" key="3">
    <source>
        <dbReference type="Proteomes" id="UP000178450"/>
    </source>
</evidence>
<name>A0A1F7KFB5_9BACT</name>
<dbReference type="GO" id="GO:0016491">
    <property type="term" value="F:oxidoreductase activity"/>
    <property type="evidence" value="ECO:0007669"/>
    <property type="project" value="InterPro"/>
</dbReference>
<dbReference type="Proteomes" id="UP000178450">
    <property type="component" value="Unassembled WGS sequence"/>
</dbReference>
<feature type="domain" description="Nitroreductase" evidence="1">
    <location>
        <begin position="73"/>
        <end position="248"/>
    </location>
</feature>
<dbReference type="PANTHER" id="PTHR43745:SF2">
    <property type="entry name" value="NITROREDUCTASE MJ1384-RELATED"/>
    <property type="match status" value="1"/>
</dbReference>
<evidence type="ECO:0000259" key="1">
    <source>
        <dbReference type="Pfam" id="PF00881"/>
    </source>
</evidence>
<dbReference type="CDD" id="cd02142">
    <property type="entry name" value="McbC_SagB-like_oxidoreductase"/>
    <property type="match status" value="1"/>
</dbReference>
<dbReference type="SUPFAM" id="SSF55469">
    <property type="entry name" value="FMN-dependent nitroreductase-like"/>
    <property type="match status" value="1"/>
</dbReference>
<organism evidence="2 3">
    <name type="scientific">Candidatus Roizmanbacteria bacterium RIFOXYA1_FULL_41_12</name>
    <dbReference type="NCBI Taxonomy" id="1802082"/>
    <lineage>
        <taxon>Bacteria</taxon>
        <taxon>Candidatus Roizmaniibacteriota</taxon>
    </lineage>
</organism>
<dbReference type="InterPro" id="IPR020051">
    <property type="entry name" value="SagB-type_dehydrogenase"/>
</dbReference>
<evidence type="ECO:0000313" key="2">
    <source>
        <dbReference type="EMBL" id="OGK66547.1"/>
    </source>
</evidence>
<dbReference type="Gene3D" id="3.40.109.10">
    <property type="entry name" value="NADH Oxidase"/>
    <property type="match status" value="1"/>
</dbReference>
<gene>
    <name evidence="2" type="ORF">A2209_00925</name>
</gene>
<dbReference type="InterPro" id="IPR000415">
    <property type="entry name" value="Nitroreductase-like"/>
</dbReference>
<reference evidence="2 3" key="1">
    <citation type="journal article" date="2016" name="Nat. Commun.">
        <title>Thousands of microbial genomes shed light on interconnected biogeochemical processes in an aquifer system.</title>
        <authorList>
            <person name="Anantharaman K."/>
            <person name="Brown C.T."/>
            <person name="Hug L.A."/>
            <person name="Sharon I."/>
            <person name="Castelle C.J."/>
            <person name="Probst A.J."/>
            <person name="Thomas B.C."/>
            <person name="Singh A."/>
            <person name="Wilkins M.J."/>
            <person name="Karaoz U."/>
            <person name="Brodie E.L."/>
            <person name="Williams K.H."/>
            <person name="Hubbard S.S."/>
            <person name="Banfield J.F."/>
        </authorList>
    </citation>
    <scope>NUCLEOTIDE SEQUENCE [LARGE SCALE GENOMIC DNA]</scope>
</reference>
<dbReference type="EMBL" id="MGBG01000006">
    <property type="protein sequence ID" value="OGK66547.1"/>
    <property type="molecule type" value="Genomic_DNA"/>
</dbReference>
<dbReference type="InterPro" id="IPR029479">
    <property type="entry name" value="Nitroreductase"/>
</dbReference>
<dbReference type="InterPro" id="IPR052544">
    <property type="entry name" value="Bacteriocin_Proc_Enz"/>
</dbReference>
<sequence>MNQSKRIAQLLNKPVSLSQKFNEQTKAKKNNFGNQPPKQWPKSWKTVQYKAYARFPEINLPTPAKTFALQNVLKQRQSSRQFGLKPISKTKLSQLLHYGAGLINPQNNEKRAYPSAGGRYPLEIYLLSLKTELPTGLYHYYIRNHSLEQLPMVEDLKIKDAFEENWVSRASLLIIITAVFKRTTIKYGDRGYRYILMESGHLGQNLYLVGQSLNLGCCAIGGFVDNQINQWLDLDGNQESAIYVLALGEQP</sequence>
<dbReference type="AlphaFoldDB" id="A0A1F7KFB5"/>